<evidence type="ECO:0000256" key="1">
    <source>
        <dbReference type="SAM" id="MobiDB-lite"/>
    </source>
</evidence>
<organism evidence="2 3">
    <name type="scientific">Cannabis sativa</name>
    <name type="common">Hemp</name>
    <name type="synonym">Marijuana</name>
    <dbReference type="NCBI Taxonomy" id="3483"/>
    <lineage>
        <taxon>Eukaryota</taxon>
        <taxon>Viridiplantae</taxon>
        <taxon>Streptophyta</taxon>
        <taxon>Embryophyta</taxon>
        <taxon>Tracheophyta</taxon>
        <taxon>Spermatophyta</taxon>
        <taxon>Magnoliopsida</taxon>
        <taxon>eudicotyledons</taxon>
        <taxon>Gunneridae</taxon>
        <taxon>Pentapetalae</taxon>
        <taxon>rosids</taxon>
        <taxon>fabids</taxon>
        <taxon>Rosales</taxon>
        <taxon>Cannabaceae</taxon>
        <taxon>Cannabis</taxon>
    </lineage>
</organism>
<name>A0A7J6I3H7_CANSA</name>
<dbReference type="EMBL" id="JAATIQ010000012">
    <property type="protein sequence ID" value="KAF4401548.1"/>
    <property type="molecule type" value="Genomic_DNA"/>
</dbReference>
<evidence type="ECO:0000313" key="3">
    <source>
        <dbReference type="Proteomes" id="UP000583929"/>
    </source>
</evidence>
<dbReference type="Proteomes" id="UP000583929">
    <property type="component" value="Unassembled WGS sequence"/>
</dbReference>
<gene>
    <name evidence="2" type="ORF">G4B88_001742</name>
</gene>
<reference evidence="2 3" key="1">
    <citation type="journal article" date="2020" name="bioRxiv">
        <title>Sequence and annotation of 42 cannabis genomes reveals extensive copy number variation in cannabinoid synthesis and pathogen resistance genes.</title>
        <authorList>
            <person name="Mckernan K.J."/>
            <person name="Helbert Y."/>
            <person name="Kane L.T."/>
            <person name="Ebling H."/>
            <person name="Zhang L."/>
            <person name="Liu B."/>
            <person name="Eaton Z."/>
            <person name="Mclaughlin S."/>
            <person name="Kingan S."/>
            <person name="Baybayan P."/>
            <person name="Concepcion G."/>
            <person name="Jordan M."/>
            <person name="Riva A."/>
            <person name="Barbazuk W."/>
            <person name="Harkins T."/>
        </authorList>
    </citation>
    <scope>NUCLEOTIDE SEQUENCE [LARGE SCALE GENOMIC DNA]</scope>
    <source>
        <strain evidence="3">cv. Jamaican Lion 4</strain>
        <tissue evidence="2">Leaf</tissue>
    </source>
</reference>
<evidence type="ECO:0000313" key="2">
    <source>
        <dbReference type="EMBL" id="KAF4401548.1"/>
    </source>
</evidence>
<comment type="caution">
    <text evidence="2">The sequence shown here is derived from an EMBL/GenBank/DDBJ whole genome shotgun (WGS) entry which is preliminary data.</text>
</comment>
<protein>
    <submittedName>
        <fullName evidence="2">Uncharacterized protein</fullName>
    </submittedName>
</protein>
<feature type="non-terminal residue" evidence="2">
    <location>
        <position position="91"/>
    </location>
</feature>
<keyword evidence="3" id="KW-1185">Reference proteome</keyword>
<dbReference type="AlphaFoldDB" id="A0A7J6I3H7"/>
<feature type="region of interest" description="Disordered" evidence="1">
    <location>
        <begin position="1"/>
        <end position="48"/>
    </location>
</feature>
<sequence length="91" mass="9848">MSLDHYQAFERNATKGRKIHGPIPSSPPRKNYEITPRTPSASRGRRPTIEPCSISWAVRVGEGQSLILKTSILKTKESGGKGGGGESSPFL</sequence>
<proteinExistence type="predicted"/>
<accession>A0A7J6I3H7</accession>